<evidence type="ECO:0000256" key="5">
    <source>
        <dbReference type="ARBA" id="ARBA00022825"/>
    </source>
</evidence>
<keyword evidence="4" id="KW-0378">Hydrolase</keyword>
<dbReference type="AlphaFoldDB" id="C7N490"/>
<gene>
    <name evidence="7" type="ordered locus">Shel_28390</name>
</gene>
<dbReference type="GO" id="GO:0051117">
    <property type="term" value="F:ATPase binding"/>
    <property type="evidence" value="ECO:0007669"/>
    <property type="project" value="TreeGrafter"/>
</dbReference>
<dbReference type="eggNOG" id="COG0740">
    <property type="taxonomic scope" value="Bacteria"/>
</dbReference>
<dbReference type="GO" id="GO:0004176">
    <property type="term" value="F:ATP-dependent peptidase activity"/>
    <property type="evidence" value="ECO:0007669"/>
    <property type="project" value="InterPro"/>
</dbReference>
<keyword evidence="3 7" id="KW-0645">Protease</keyword>
<protein>
    <recommendedName>
        <fullName evidence="6">ATP-dependent Clp protease proteolytic subunit</fullName>
    </recommendedName>
</protein>
<dbReference type="Gene3D" id="3.90.226.10">
    <property type="entry name" value="2-enoyl-CoA Hydratase, Chain A, domain 1"/>
    <property type="match status" value="1"/>
</dbReference>
<evidence type="ECO:0000256" key="6">
    <source>
        <dbReference type="RuleBase" id="RU003567"/>
    </source>
</evidence>
<dbReference type="InterPro" id="IPR023562">
    <property type="entry name" value="ClpP/TepA"/>
</dbReference>
<dbReference type="HOGENOM" id="CLU_058707_4_0_11"/>
<proteinExistence type="inferred from homology"/>
<evidence type="ECO:0000256" key="1">
    <source>
        <dbReference type="ARBA" id="ARBA00007039"/>
    </source>
</evidence>
<evidence type="ECO:0000256" key="4">
    <source>
        <dbReference type="ARBA" id="ARBA00022801"/>
    </source>
</evidence>
<sequence length="197" mass="21485">MNISSADTPNIIKESNRGYDTFRIVDKMLADREIACIGPIDAAQTDSLCLQLRYLQKEDPAAEITIFFNSPGGEVQSGLAIYDTMRAVSCPVRTVCLGMAGSMAALLFISGDQRDMLPHSRVMIHDPLLQGGVSGSALEVKTIADNLMRTRDITAEIIAEHTGKTIDEVLETTAHDAYFEAEEAVAYGLADRVIRTF</sequence>
<evidence type="ECO:0000313" key="8">
    <source>
        <dbReference type="Proteomes" id="UP000002026"/>
    </source>
</evidence>
<dbReference type="CDD" id="cd07017">
    <property type="entry name" value="S14_ClpP_2"/>
    <property type="match status" value="1"/>
</dbReference>
<dbReference type="InterPro" id="IPR001907">
    <property type="entry name" value="ClpP"/>
</dbReference>
<dbReference type="GO" id="GO:0006515">
    <property type="term" value="P:protein quality control for misfolded or incompletely synthesized proteins"/>
    <property type="evidence" value="ECO:0007669"/>
    <property type="project" value="TreeGrafter"/>
</dbReference>
<dbReference type="PANTHER" id="PTHR10381:SF70">
    <property type="entry name" value="ATP-DEPENDENT CLP PROTEASE PROTEOLYTIC SUBUNIT"/>
    <property type="match status" value="1"/>
</dbReference>
<reference evidence="7 8" key="1">
    <citation type="journal article" date="2009" name="Stand. Genomic Sci.">
        <title>Complete genome sequence of Slackia heliotrinireducens type strain (RHS 1).</title>
        <authorList>
            <person name="Pukall R."/>
            <person name="Lapidus A."/>
            <person name="Nolan M."/>
            <person name="Copeland A."/>
            <person name="Glavina Del Rio T."/>
            <person name="Lucas S."/>
            <person name="Chen F."/>
            <person name="Tice H."/>
            <person name="Cheng J.F."/>
            <person name="Chertkov O."/>
            <person name="Bruce D."/>
            <person name="Goodwin L."/>
            <person name="Kuske C."/>
            <person name="Brettin T."/>
            <person name="Detter J.C."/>
            <person name="Han C."/>
            <person name="Pitluck S."/>
            <person name="Pati A."/>
            <person name="Mavrommatis K."/>
            <person name="Ivanova N."/>
            <person name="Ovchinnikova G."/>
            <person name="Chen A."/>
            <person name="Palaniappan K."/>
            <person name="Schneider S."/>
            <person name="Rohde M."/>
            <person name="Chain P."/>
            <person name="D'haeseleer P."/>
            <person name="Goker M."/>
            <person name="Bristow J."/>
            <person name="Eisen J.A."/>
            <person name="Markowitz V."/>
            <person name="Kyrpides N.C."/>
            <person name="Klenk H.P."/>
            <person name="Hugenholtz P."/>
        </authorList>
    </citation>
    <scope>NUCLEOTIDE SEQUENCE [LARGE SCALE GENOMIC DNA]</scope>
    <source>
        <strain evidence="8">ATCC 29202 / DSM 20476 / NCTC 11029 / RHS 1</strain>
    </source>
</reference>
<name>C7N490_SLAHD</name>
<dbReference type="Proteomes" id="UP000002026">
    <property type="component" value="Chromosome"/>
</dbReference>
<dbReference type="RefSeq" id="WP_012799921.1">
    <property type="nucleotide sequence ID" value="NC_013165.1"/>
</dbReference>
<dbReference type="KEGG" id="shi:Shel_28390"/>
<dbReference type="InterPro" id="IPR029045">
    <property type="entry name" value="ClpP/crotonase-like_dom_sf"/>
</dbReference>
<dbReference type="Pfam" id="PF00574">
    <property type="entry name" value="CLP_protease"/>
    <property type="match status" value="1"/>
</dbReference>
<dbReference type="PANTHER" id="PTHR10381">
    <property type="entry name" value="ATP-DEPENDENT CLP PROTEASE PROTEOLYTIC SUBUNIT"/>
    <property type="match status" value="1"/>
</dbReference>
<evidence type="ECO:0000313" key="7">
    <source>
        <dbReference type="EMBL" id="ACV23826.1"/>
    </source>
</evidence>
<dbReference type="STRING" id="471855.Shel_28390"/>
<organism evidence="7 8">
    <name type="scientific">Slackia heliotrinireducens (strain ATCC 29202 / DSM 20476 / NCTC 11029 / RHS 1)</name>
    <name type="common">Peptococcus heliotrinreducens</name>
    <dbReference type="NCBI Taxonomy" id="471855"/>
    <lineage>
        <taxon>Bacteria</taxon>
        <taxon>Bacillati</taxon>
        <taxon>Actinomycetota</taxon>
        <taxon>Coriobacteriia</taxon>
        <taxon>Eggerthellales</taxon>
        <taxon>Eggerthellaceae</taxon>
        <taxon>Slackia</taxon>
    </lineage>
</organism>
<accession>C7N490</accession>
<keyword evidence="8" id="KW-1185">Reference proteome</keyword>
<keyword evidence="5" id="KW-0720">Serine protease</keyword>
<dbReference type="SUPFAM" id="SSF52096">
    <property type="entry name" value="ClpP/crotonase"/>
    <property type="match status" value="1"/>
</dbReference>
<dbReference type="PRINTS" id="PR00127">
    <property type="entry name" value="CLPPROTEASEP"/>
</dbReference>
<keyword evidence="2" id="KW-0963">Cytoplasm</keyword>
<dbReference type="EMBL" id="CP001684">
    <property type="protein sequence ID" value="ACV23826.1"/>
    <property type="molecule type" value="Genomic_DNA"/>
</dbReference>
<evidence type="ECO:0000256" key="2">
    <source>
        <dbReference type="ARBA" id="ARBA00022490"/>
    </source>
</evidence>
<dbReference type="GO" id="GO:0004252">
    <property type="term" value="F:serine-type endopeptidase activity"/>
    <property type="evidence" value="ECO:0007669"/>
    <property type="project" value="InterPro"/>
</dbReference>
<comment type="similarity">
    <text evidence="1 6">Belongs to the peptidase S14 family.</text>
</comment>
<evidence type="ECO:0000256" key="3">
    <source>
        <dbReference type="ARBA" id="ARBA00022670"/>
    </source>
</evidence>
<dbReference type="GO" id="GO:0009368">
    <property type="term" value="C:endopeptidase Clp complex"/>
    <property type="evidence" value="ECO:0007669"/>
    <property type="project" value="TreeGrafter"/>
</dbReference>